<dbReference type="InterPro" id="IPR013083">
    <property type="entry name" value="Znf_RING/FYVE/PHD"/>
</dbReference>
<keyword evidence="5" id="KW-0472">Membrane</keyword>
<evidence type="ECO:0000313" key="8">
    <source>
        <dbReference type="EMBL" id="KAH7512893.1"/>
    </source>
</evidence>
<evidence type="ECO:0000256" key="3">
    <source>
        <dbReference type="ARBA" id="ARBA00022771"/>
    </source>
</evidence>
<dbReference type="SMART" id="SM00184">
    <property type="entry name" value="RING"/>
    <property type="match status" value="1"/>
</dbReference>
<evidence type="ECO:0000256" key="5">
    <source>
        <dbReference type="ARBA" id="ARBA00023136"/>
    </source>
</evidence>
<comment type="subcellular location">
    <subcellularLocation>
        <location evidence="1">Membrane</location>
    </subcellularLocation>
</comment>
<dbReference type="AlphaFoldDB" id="A0A978UDQ0"/>
<keyword evidence="2" id="KW-0479">Metal-binding</keyword>
<proteinExistence type="predicted"/>
<accession>A0A978UDQ0</accession>
<dbReference type="GO" id="GO:0008270">
    <property type="term" value="F:zinc ion binding"/>
    <property type="evidence" value="ECO:0007669"/>
    <property type="project" value="UniProtKB-KW"/>
</dbReference>
<evidence type="ECO:0000256" key="1">
    <source>
        <dbReference type="ARBA" id="ARBA00004370"/>
    </source>
</evidence>
<dbReference type="Gene3D" id="3.30.40.10">
    <property type="entry name" value="Zinc/RING finger domain, C3HC4 (zinc finger)"/>
    <property type="match status" value="1"/>
</dbReference>
<dbReference type="SUPFAM" id="SSF57850">
    <property type="entry name" value="RING/U-box"/>
    <property type="match status" value="1"/>
</dbReference>
<dbReference type="PROSITE" id="PS50089">
    <property type="entry name" value="ZF_RING_2"/>
    <property type="match status" value="1"/>
</dbReference>
<evidence type="ECO:0000313" key="9">
    <source>
        <dbReference type="Proteomes" id="UP000813462"/>
    </source>
</evidence>
<dbReference type="OrthoDB" id="1049337at2759"/>
<organism evidence="8 9">
    <name type="scientific">Ziziphus jujuba var. spinosa</name>
    <dbReference type="NCBI Taxonomy" id="714518"/>
    <lineage>
        <taxon>Eukaryota</taxon>
        <taxon>Viridiplantae</taxon>
        <taxon>Streptophyta</taxon>
        <taxon>Embryophyta</taxon>
        <taxon>Tracheophyta</taxon>
        <taxon>Spermatophyta</taxon>
        <taxon>Magnoliopsida</taxon>
        <taxon>eudicotyledons</taxon>
        <taxon>Gunneridae</taxon>
        <taxon>Pentapetalae</taxon>
        <taxon>rosids</taxon>
        <taxon>fabids</taxon>
        <taxon>Rosales</taxon>
        <taxon>Rhamnaceae</taxon>
        <taxon>Paliureae</taxon>
        <taxon>Ziziphus</taxon>
    </lineage>
</organism>
<dbReference type="InterPro" id="IPR001841">
    <property type="entry name" value="Znf_RING"/>
</dbReference>
<feature type="domain" description="RING-type" evidence="7">
    <location>
        <begin position="206"/>
        <end position="251"/>
    </location>
</feature>
<dbReference type="PANTHER" id="PTHR46151:SF7">
    <property type="entry name" value="NEP1-INTERACTING PROTEIN 1"/>
    <property type="match status" value="1"/>
</dbReference>
<evidence type="ECO:0000259" key="7">
    <source>
        <dbReference type="PROSITE" id="PS50089"/>
    </source>
</evidence>
<comment type="caution">
    <text evidence="8">The sequence shown here is derived from an EMBL/GenBank/DDBJ whole genome shotgun (WGS) entry which is preliminary data.</text>
</comment>
<dbReference type="EMBL" id="JAEACU010000012">
    <property type="protein sequence ID" value="KAH7512893.1"/>
    <property type="molecule type" value="Genomic_DNA"/>
</dbReference>
<gene>
    <name evidence="8" type="ORF">FEM48_Zijuj12G0138500</name>
</gene>
<reference evidence="8" key="1">
    <citation type="journal article" date="2021" name="Front. Plant Sci.">
        <title>Chromosome-Scale Genome Assembly for Chinese Sour Jujube and Insights Into Its Genome Evolution and Domestication Signature.</title>
        <authorList>
            <person name="Shen L.-Y."/>
            <person name="Luo H."/>
            <person name="Wang X.-L."/>
            <person name="Wang X.-M."/>
            <person name="Qiu X.-J."/>
            <person name="Liu H."/>
            <person name="Zhou S.-S."/>
            <person name="Jia K.-H."/>
            <person name="Nie S."/>
            <person name="Bao Y.-T."/>
            <person name="Zhang R.-G."/>
            <person name="Yun Q.-Z."/>
            <person name="Chai Y.-H."/>
            <person name="Lu J.-Y."/>
            <person name="Li Y."/>
            <person name="Zhao S.-W."/>
            <person name="Mao J.-F."/>
            <person name="Jia S.-G."/>
            <person name="Mao Y.-M."/>
        </authorList>
    </citation>
    <scope>NUCLEOTIDE SEQUENCE</scope>
    <source>
        <strain evidence="8">AT0</strain>
        <tissue evidence="8">Leaf</tissue>
    </source>
</reference>
<dbReference type="Proteomes" id="UP000813462">
    <property type="component" value="Unassembled WGS sequence"/>
</dbReference>
<protein>
    <recommendedName>
        <fullName evidence="7">RING-type domain-containing protein</fullName>
    </recommendedName>
</protein>
<sequence>MVRIAMNVSVDGERVAEQLKCREEEEANSSSSSSSSSLDMCMKVKMKFVCSDGRDYELPEISKHFDSISLPCHPDNIQNPTICRSSIERGLSSCLSDPDKVHLHCAAKILLKPIYVEELQWPVLSMNLVAERVASIVTAIALENSDSNSNPDSNHLIFHFVAQVELECFFANIGSREFEKIDAIVKLKRFRVSNQEEEEELMGSRCSICLQDLISTAPGIHLIRLPNCNHVFHQKCILEWLKKSDFCPICRDLCLQNLDDKFNHLNV</sequence>
<evidence type="ECO:0000256" key="4">
    <source>
        <dbReference type="ARBA" id="ARBA00022833"/>
    </source>
</evidence>
<dbReference type="PANTHER" id="PTHR46151">
    <property type="entry name" value="NEP1-INTERACTING PROTEIN-LIKE 2"/>
    <property type="match status" value="1"/>
</dbReference>
<evidence type="ECO:0000256" key="6">
    <source>
        <dbReference type="PROSITE-ProRule" id="PRU00175"/>
    </source>
</evidence>
<keyword evidence="3 6" id="KW-0863">Zinc-finger</keyword>
<name>A0A978UDQ0_ZIZJJ</name>
<keyword evidence="4" id="KW-0862">Zinc</keyword>
<dbReference type="Pfam" id="PF13639">
    <property type="entry name" value="zf-RING_2"/>
    <property type="match status" value="1"/>
</dbReference>
<evidence type="ECO:0000256" key="2">
    <source>
        <dbReference type="ARBA" id="ARBA00022723"/>
    </source>
</evidence>
<dbReference type="GO" id="GO:0016020">
    <property type="term" value="C:membrane"/>
    <property type="evidence" value="ECO:0007669"/>
    <property type="project" value="UniProtKB-SubCell"/>
</dbReference>